<dbReference type="InterPro" id="IPR036779">
    <property type="entry name" value="LysM_dom_sf"/>
</dbReference>
<gene>
    <name evidence="2" type="ordered locus">ANT_12110</name>
</gene>
<keyword evidence="3" id="KW-1185">Reference proteome</keyword>
<dbReference type="AlphaFoldDB" id="E8N481"/>
<feature type="domain" description="LysM" evidence="1">
    <location>
        <begin position="91"/>
        <end position="135"/>
    </location>
</feature>
<dbReference type="KEGG" id="atm:ANT_12110"/>
<dbReference type="Gene3D" id="2.70.70.10">
    <property type="entry name" value="Glucose Permease (Domain IIA)"/>
    <property type="match status" value="1"/>
</dbReference>
<dbReference type="Proteomes" id="UP000008922">
    <property type="component" value="Chromosome"/>
</dbReference>
<dbReference type="OrthoDB" id="145893at2"/>
<dbReference type="SUPFAM" id="SSF51261">
    <property type="entry name" value="Duplicated hybrid motif"/>
    <property type="match status" value="1"/>
</dbReference>
<dbReference type="PANTHER" id="PTHR21666:SF270">
    <property type="entry name" value="MUREIN HYDROLASE ACTIVATOR ENVC"/>
    <property type="match status" value="1"/>
</dbReference>
<dbReference type="InterPro" id="IPR016047">
    <property type="entry name" value="M23ase_b-sheet_dom"/>
</dbReference>
<dbReference type="HOGENOM" id="CLU_536026_0_0_0"/>
<evidence type="ECO:0000313" key="3">
    <source>
        <dbReference type="Proteomes" id="UP000008922"/>
    </source>
</evidence>
<dbReference type="Pfam" id="PF01551">
    <property type="entry name" value="Peptidase_M23"/>
    <property type="match status" value="1"/>
</dbReference>
<dbReference type="GO" id="GO:0004222">
    <property type="term" value="F:metalloendopeptidase activity"/>
    <property type="evidence" value="ECO:0007669"/>
    <property type="project" value="TreeGrafter"/>
</dbReference>
<dbReference type="CDD" id="cd00118">
    <property type="entry name" value="LysM"/>
    <property type="match status" value="1"/>
</dbReference>
<dbReference type="SUPFAM" id="SSF54106">
    <property type="entry name" value="LysM domain"/>
    <property type="match status" value="1"/>
</dbReference>
<dbReference type="PROSITE" id="PS51782">
    <property type="entry name" value="LYSM"/>
    <property type="match status" value="1"/>
</dbReference>
<name>E8N481_ANATU</name>
<evidence type="ECO:0000259" key="1">
    <source>
        <dbReference type="PROSITE" id="PS51782"/>
    </source>
</evidence>
<dbReference type="eggNOG" id="COG0739">
    <property type="taxonomic scope" value="Bacteria"/>
</dbReference>
<dbReference type="Gene3D" id="3.10.350.10">
    <property type="entry name" value="LysM domain"/>
    <property type="match status" value="1"/>
</dbReference>
<dbReference type="InterPro" id="IPR050570">
    <property type="entry name" value="Cell_wall_metabolism_enzyme"/>
</dbReference>
<sequence>MWTQLLCPNLKKLIQRLGTFLIAAGLLSACVRPWGSTSIFDIRAVSTPQPTLFVPPGTPQLVETPVEIPISTPAMQAEEDIPPFEPTPQPKTYIVQQGDTLGNIARQFNVDLALLIAANKLSNPDRIDVGQELIIPMIEDFPQGPDFIILPDSELVFGPSTTTFKMGTFVENQPGFLKNYHENRNGEAYSGTELIEKIARDFSVNPRLLLAVLEYQSGWLTNPSPPAETRKYPLGYSNSQITGLYHQIGWAANMLNYGYYLWKAGGVKGWVLADQTYVLVPESINAGTAGVQYLFSLLYGKDEWVKAVSSQGLYATYTRLFGSPQELAFEPLIPADLTQPEMVLPFAPGSIWYFTGGPHPAFGTGSAWGALDFAPPGEAYGCYTSPEWVTAMADGLIVRSGDGAVVQDLDGDGYEQTGWTILYFHIASSGRVQEGRFLKAGDDIGHPSCEGGVSNGTHLHIARRYNGEWISADGTIPFVLSGWVSAGDSIPYEGRLIKGEQVVTAWDKRLDENQIGW</sequence>
<dbReference type="CDD" id="cd12797">
    <property type="entry name" value="M23_peptidase"/>
    <property type="match status" value="1"/>
</dbReference>
<accession>E8N481</accession>
<proteinExistence type="predicted"/>
<organism evidence="2 3">
    <name type="scientific">Anaerolinea thermophila (strain DSM 14523 / JCM 11388 / NBRC 100420 / UNI-1)</name>
    <dbReference type="NCBI Taxonomy" id="926569"/>
    <lineage>
        <taxon>Bacteria</taxon>
        <taxon>Bacillati</taxon>
        <taxon>Chloroflexota</taxon>
        <taxon>Anaerolineae</taxon>
        <taxon>Anaerolineales</taxon>
        <taxon>Anaerolineaceae</taxon>
        <taxon>Anaerolinea</taxon>
    </lineage>
</organism>
<dbReference type="STRING" id="926569.ANT_12110"/>
<dbReference type="PANTHER" id="PTHR21666">
    <property type="entry name" value="PEPTIDASE-RELATED"/>
    <property type="match status" value="1"/>
</dbReference>
<dbReference type="eggNOG" id="COG1388">
    <property type="taxonomic scope" value="Bacteria"/>
</dbReference>
<evidence type="ECO:0000313" key="2">
    <source>
        <dbReference type="EMBL" id="BAJ63245.1"/>
    </source>
</evidence>
<dbReference type="EMBL" id="AP012029">
    <property type="protein sequence ID" value="BAJ63245.1"/>
    <property type="molecule type" value="Genomic_DNA"/>
</dbReference>
<dbReference type="RefSeq" id="WP_013559633.1">
    <property type="nucleotide sequence ID" value="NC_014960.1"/>
</dbReference>
<dbReference type="InterPro" id="IPR018392">
    <property type="entry name" value="LysM"/>
</dbReference>
<dbReference type="InParanoid" id="E8N481"/>
<dbReference type="Pfam" id="PF01476">
    <property type="entry name" value="LysM"/>
    <property type="match status" value="1"/>
</dbReference>
<reference evidence="2 3" key="1">
    <citation type="submission" date="2010-12" db="EMBL/GenBank/DDBJ databases">
        <title>Whole genome sequence of Anaerolinea thermophila UNI-1.</title>
        <authorList>
            <person name="Narita-Yamada S."/>
            <person name="Kishi E."/>
            <person name="Watanabe Y."/>
            <person name="Takasaki K."/>
            <person name="Ankai A."/>
            <person name="Oguchi A."/>
            <person name="Fukui S."/>
            <person name="Takahashi M."/>
            <person name="Yashiro I."/>
            <person name="Hosoyama A."/>
            <person name="Sekiguchi Y."/>
            <person name="Hanada S."/>
            <person name="Fujita N."/>
        </authorList>
    </citation>
    <scope>NUCLEOTIDE SEQUENCE [LARGE SCALE GENOMIC DNA]</scope>
    <source>
        <strain evidence="3">DSM 14523 / JCM 11388 / NBRC 100420 / UNI-1</strain>
    </source>
</reference>
<protein>
    <recommendedName>
        <fullName evidence="1">LysM domain-containing protein</fullName>
    </recommendedName>
</protein>
<dbReference type="InterPro" id="IPR011055">
    <property type="entry name" value="Dup_hybrid_motif"/>
</dbReference>
<dbReference type="SMART" id="SM00257">
    <property type="entry name" value="LysM"/>
    <property type="match status" value="1"/>
</dbReference>